<dbReference type="SMART" id="SM00014">
    <property type="entry name" value="acidPPc"/>
    <property type="match status" value="1"/>
</dbReference>
<evidence type="ECO:0000256" key="1">
    <source>
        <dbReference type="SAM" id="SignalP"/>
    </source>
</evidence>
<evidence type="ECO:0000313" key="3">
    <source>
        <dbReference type="EMBL" id="GAO29328.1"/>
    </source>
</evidence>
<dbReference type="InterPro" id="IPR036938">
    <property type="entry name" value="PAP2/HPO_sf"/>
</dbReference>
<organism evidence="3 4">
    <name type="scientific">Geofilum rubicundum JCM 15548</name>
    <dbReference type="NCBI Taxonomy" id="1236989"/>
    <lineage>
        <taxon>Bacteria</taxon>
        <taxon>Pseudomonadati</taxon>
        <taxon>Bacteroidota</taxon>
        <taxon>Bacteroidia</taxon>
        <taxon>Marinilabiliales</taxon>
        <taxon>Marinilabiliaceae</taxon>
        <taxon>Geofilum</taxon>
    </lineage>
</organism>
<feature type="chain" id="PRO_5002428539" evidence="1">
    <location>
        <begin position="42"/>
        <end position="256"/>
    </location>
</feature>
<dbReference type="EMBL" id="BAZW01000008">
    <property type="protein sequence ID" value="GAO29328.1"/>
    <property type="molecule type" value="Genomic_DNA"/>
</dbReference>
<dbReference type="RefSeq" id="WP_062123510.1">
    <property type="nucleotide sequence ID" value="NZ_BAZW01000008.1"/>
</dbReference>
<gene>
    <name evidence="3" type="ORF">JCM15548_11503</name>
</gene>
<proteinExistence type="predicted"/>
<reference evidence="3 4" key="1">
    <citation type="journal article" date="2015" name="Microbes Environ.">
        <title>Distribution and evolution of nitrogen fixation genes in the phylum bacteroidetes.</title>
        <authorList>
            <person name="Inoue J."/>
            <person name="Oshima K."/>
            <person name="Suda W."/>
            <person name="Sakamoto M."/>
            <person name="Iino T."/>
            <person name="Noda S."/>
            <person name="Hongoh Y."/>
            <person name="Hattori M."/>
            <person name="Ohkuma M."/>
        </authorList>
    </citation>
    <scope>NUCLEOTIDE SEQUENCE [LARGE SCALE GENOMIC DNA]</scope>
    <source>
        <strain evidence="3">JCM 15548</strain>
    </source>
</reference>
<evidence type="ECO:0000313" key="4">
    <source>
        <dbReference type="Proteomes" id="UP000032900"/>
    </source>
</evidence>
<feature type="domain" description="Phosphatidic acid phosphatase type 2/haloperoxidase" evidence="2">
    <location>
        <begin position="133"/>
        <end position="240"/>
    </location>
</feature>
<sequence>MSVFVINKLTCRFLQKVGCSDKIRWRLLLLMLLMVGTSASAQTSGGDSLCLGRSYTPEIKEMVPAVLGLSMTAFLLDEPVNDFIRNNQSDFLDQLAVWTDAGGEKTIVVPAVVLTYSAARFILKNERLESTSLKAMQSVVVTALATEGLKHLAGRSRPFNNEEAYQFKPFPGGRDSYKSLPSGHASLAFALFTPFAEEYSRWIYLVPVSVAAGRVYQNKHWLSDVMLGGGMGFISGYLFAHHPNVEIIPGGVRVFF</sequence>
<keyword evidence="4" id="KW-1185">Reference proteome</keyword>
<dbReference type="Pfam" id="PF01569">
    <property type="entry name" value="PAP2"/>
    <property type="match status" value="1"/>
</dbReference>
<dbReference type="PANTHER" id="PTHR14969:SF13">
    <property type="entry name" value="AT30094P"/>
    <property type="match status" value="1"/>
</dbReference>
<feature type="signal peptide" evidence="1">
    <location>
        <begin position="1"/>
        <end position="41"/>
    </location>
</feature>
<dbReference type="CDD" id="cd03394">
    <property type="entry name" value="PAP2_like_5"/>
    <property type="match status" value="1"/>
</dbReference>
<dbReference type="SUPFAM" id="SSF48317">
    <property type="entry name" value="Acid phosphatase/Vanadium-dependent haloperoxidase"/>
    <property type="match status" value="1"/>
</dbReference>
<dbReference type="PANTHER" id="PTHR14969">
    <property type="entry name" value="SPHINGOSINE-1-PHOSPHATE PHOSPHOHYDROLASE"/>
    <property type="match status" value="1"/>
</dbReference>
<name>A0A0E9LVI2_9BACT</name>
<comment type="caution">
    <text evidence="3">The sequence shown here is derived from an EMBL/GenBank/DDBJ whole genome shotgun (WGS) entry which is preliminary data.</text>
</comment>
<accession>A0A0E9LVI2</accession>
<dbReference type="OrthoDB" id="9773582at2"/>
<dbReference type="STRING" id="1236989.JCM15548_11503"/>
<dbReference type="Gene3D" id="1.20.144.10">
    <property type="entry name" value="Phosphatidic acid phosphatase type 2/haloperoxidase"/>
    <property type="match status" value="1"/>
</dbReference>
<dbReference type="InterPro" id="IPR000326">
    <property type="entry name" value="PAP2/HPO"/>
</dbReference>
<dbReference type="Proteomes" id="UP000032900">
    <property type="component" value="Unassembled WGS sequence"/>
</dbReference>
<evidence type="ECO:0000259" key="2">
    <source>
        <dbReference type="SMART" id="SM00014"/>
    </source>
</evidence>
<protein>
    <submittedName>
        <fullName evidence="3">Phosphoesterase PA-phosphatase related</fullName>
    </submittedName>
</protein>
<keyword evidence="1" id="KW-0732">Signal</keyword>
<dbReference type="AlphaFoldDB" id="A0A0E9LVI2"/>